<evidence type="ECO:0000313" key="1">
    <source>
        <dbReference type="EMBL" id="KAI0042174.1"/>
    </source>
</evidence>
<sequence length="397" mass="44799">MTRLATAINHVEELVCTTSAEHQPSLRAQVVELRDIFTRHQNRYDEFVKLSKEYADQYLHDLSDEIRSQSAWLDLLERRLELAKTLRSTAVDLGASFAKGVCKELKGVRAAVRACPFDQEAALFDGLDELIGVIKACYVELDKFWTDEVRHVTRALKERRIEQGEGQYWRGLGSTLDGAVNGHSQTPSDTLQSLPRFNASRSHHKLDAPASTLIPAISAIQASLSSARTFRRDFSVLKGKHLRCLEQVYLNVERNKQRCLQFFEGCVDYARKATESACAIFSRPKTERATTMLGLREKATTLFNEGPIAGCPDALTRVPETAGKKVCKSFSKLGAMLRDGEGIWRSILDADTHVFTALMRGEDELSIDCCSIKQLKKMLCRTDKERHILRRLSMTSW</sequence>
<proteinExistence type="predicted"/>
<dbReference type="EMBL" id="MU276080">
    <property type="protein sequence ID" value="KAI0042174.1"/>
    <property type="molecule type" value="Genomic_DNA"/>
</dbReference>
<accession>A0ACB8RDA7</accession>
<protein>
    <submittedName>
        <fullName evidence="1">Uncharacterized protein</fullName>
    </submittedName>
</protein>
<evidence type="ECO:0000313" key="2">
    <source>
        <dbReference type="Proteomes" id="UP000814033"/>
    </source>
</evidence>
<gene>
    <name evidence="1" type="ORF">FA95DRAFT_610902</name>
</gene>
<name>A0ACB8RDA7_9AGAM</name>
<keyword evidence="2" id="KW-1185">Reference proteome</keyword>
<organism evidence="1 2">
    <name type="scientific">Auriscalpium vulgare</name>
    <dbReference type="NCBI Taxonomy" id="40419"/>
    <lineage>
        <taxon>Eukaryota</taxon>
        <taxon>Fungi</taxon>
        <taxon>Dikarya</taxon>
        <taxon>Basidiomycota</taxon>
        <taxon>Agaricomycotina</taxon>
        <taxon>Agaricomycetes</taxon>
        <taxon>Russulales</taxon>
        <taxon>Auriscalpiaceae</taxon>
        <taxon>Auriscalpium</taxon>
    </lineage>
</organism>
<comment type="caution">
    <text evidence="1">The sequence shown here is derived from an EMBL/GenBank/DDBJ whole genome shotgun (WGS) entry which is preliminary data.</text>
</comment>
<dbReference type="Proteomes" id="UP000814033">
    <property type="component" value="Unassembled WGS sequence"/>
</dbReference>
<reference evidence="1" key="2">
    <citation type="journal article" date="2022" name="New Phytol.">
        <title>Evolutionary transition to the ectomycorrhizal habit in the genomes of a hyperdiverse lineage of mushroom-forming fungi.</title>
        <authorList>
            <person name="Looney B."/>
            <person name="Miyauchi S."/>
            <person name="Morin E."/>
            <person name="Drula E."/>
            <person name="Courty P.E."/>
            <person name="Kohler A."/>
            <person name="Kuo A."/>
            <person name="LaButti K."/>
            <person name="Pangilinan J."/>
            <person name="Lipzen A."/>
            <person name="Riley R."/>
            <person name="Andreopoulos W."/>
            <person name="He G."/>
            <person name="Johnson J."/>
            <person name="Nolan M."/>
            <person name="Tritt A."/>
            <person name="Barry K.W."/>
            <person name="Grigoriev I.V."/>
            <person name="Nagy L.G."/>
            <person name="Hibbett D."/>
            <person name="Henrissat B."/>
            <person name="Matheny P.B."/>
            <person name="Labbe J."/>
            <person name="Martin F.M."/>
        </authorList>
    </citation>
    <scope>NUCLEOTIDE SEQUENCE</scope>
    <source>
        <strain evidence="1">FP105234-sp</strain>
    </source>
</reference>
<reference evidence="1" key="1">
    <citation type="submission" date="2021-02" db="EMBL/GenBank/DDBJ databases">
        <authorList>
            <consortium name="DOE Joint Genome Institute"/>
            <person name="Ahrendt S."/>
            <person name="Looney B.P."/>
            <person name="Miyauchi S."/>
            <person name="Morin E."/>
            <person name="Drula E."/>
            <person name="Courty P.E."/>
            <person name="Chicoki N."/>
            <person name="Fauchery L."/>
            <person name="Kohler A."/>
            <person name="Kuo A."/>
            <person name="Labutti K."/>
            <person name="Pangilinan J."/>
            <person name="Lipzen A."/>
            <person name="Riley R."/>
            <person name="Andreopoulos W."/>
            <person name="He G."/>
            <person name="Johnson J."/>
            <person name="Barry K.W."/>
            <person name="Grigoriev I.V."/>
            <person name="Nagy L."/>
            <person name="Hibbett D."/>
            <person name="Henrissat B."/>
            <person name="Matheny P.B."/>
            <person name="Labbe J."/>
            <person name="Martin F."/>
        </authorList>
    </citation>
    <scope>NUCLEOTIDE SEQUENCE</scope>
    <source>
        <strain evidence="1">FP105234-sp</strain>
    </source>
</reference>